<evidence type="ECO:0000259" key="3">
    <source>
        <dbReference type="Pfam" id="PF02233"/>
    </source>
</evidence>
<organism evidence="4 5">
    <name type="scientific">Azospirillum argentinense</name>
    <dbReference type="NCBI Taxonomy" id="2970906"/>
    <lineage>
        <taxon>Bacteria</taxon>
        <taxon>Pseudomonadati</taxon>
        <taxon>Pseudomonadota</taxon>
        <taxon>Alphaproteobacteria</taxon>
        <taxon>Rhodospirillales</taxon>
        <taxon>Azospirillaceae</taxon>
        <taxon>Azospirillum</taxon>
    </lineage>
</organism>
<feature type="non-terminal residue" evidence="4">
    <location>
        <position position="1"/>
    </location>
</feature>
<dbReference type="Proteomes" id="UP000236268">
    <property type="component" value="Unassembled WGS sequence"/>
</dbReference>
<feature type="domain" description="NADP transhydrogenase beta-like" evidence="3">
    <location>
        <begin position="2"/>
        <end position="154"/>
    </location>
</feature>
<name>A0A2K1FQ83_9PROT</name>
<feature type="transmembrane region" description="Helical" evidence="2">
    <location>
        <begin position="39"/>
        <end position="56"/>
    </location>
</feature>
<gene>
    <name evidence="4" type="ORF">C1S70_33005</name>
</gene>
<keyword evidence="2" id="KW-1133">Transmembrane helix</keyword>
<feature type="transmembrane region" description="Helical" evidence="2">
    <location>
        <begin position="6"/>
        <end position="27"/>
    </location>
</feature>
<keyword evidence="4" id="KW-0614">Plasmid</keyword>
<dbReference type="Pfam" id="PF02233">
    <property type="entry name" value="PNTB"/>
    <property type="match status" value="1"/>
</dbReference>
<feature type="transmembrane region" description="Helical" evidence="2">
    <location>
        <begin position="62"/>
        <end position="82"/>
    </location>
</feature>
<evidence type="ECO:0000313" key="5">
    <source>
        <dbReference type="Proteomes" id="UP000236268"/>
    </source>
</evidence>
<evidence type="ECO:0000313" key="4">
    <source>
        <dbReference type="EMBL" id="PNQ94685.1"/>
    </source>
</evidence>
<evidence type="ECO:0000256" key="1">
    <source>
        <dbReference type="ARBA" id="ARBA00023027"/>
    </source>
</evidence>
<evidence type="ECO:0000256" key="2">
    <source>
        <dbReference type="SAM" id="Phobius"/>
    </source>
</evidence>
<dbReference type="PANTHER" id="PTHR44758">
    <property type="entry name" value="NAD(P) TRANSHYDROGENASE SUBUNIT BETA"/>
    <property type="match status" value="1"/>
</dbReference>
<keyword evidence="2" id="KW-0472">Membrane</keyword>
<keyword evidence="2" id="KW-0812">Transmembrane</keyword>
<dbReference type="PANTHER" id="PTHR44758:SF1">
    <property type="entry name" value="NAD(P) TRANSHYDROGENASE SUBUNIT BETA"/>
    <property type="match status" value="1"/>
</dbReference>
<dbReference type="InterPro" id="IPR034300">
    <property type="entry name" value="PNTB-like"/>
</dbReference>
<comment type="caution">
    <text evidence="4">The sequence shown here is derived from an EMBL/GenBank/DDBJ whole genome shotgun (WGS) entry which is preliminary data.</text>
</comment>
<proteinExistence type="predicted"/>
<dbReference type="RefSeq" id="WP_146041950.1">
    <property type="nucleotide sequence ID" value="NZ_POWG01000123.1"/>
</dbReference>
<accession>A0A2K1FQ83</accession>
<dbReference type="AlphaFoldDB" id="A0A2K1FQ83"/>
<feature type="non-terminal residue" evidence="4">
    <location>
        <position position="159"/>
    </location>
</feature>
<protein>
    <submittedName>
        <fullName evidence="4">NAD synthetase</fullName>
    </submittedName>
</protein>
<dbReference type="EMBL" id="POWG01000123">
    <property type="protein sequence ID" value="PNQ94685.1"/>
    <property type="molecule type" value="Genomic_DNA"/>
</dbReference>
<sequence>EMALGTAIGAITFTGSIVAFAKLQGLVTGKPLVFPFQHHLNAALGVLTILLIVWLVQSNSGVAMWIIVLVALALGFLLILPIGGADMPVVISMLNSYSGWAAAGIGFTLQNNLLIVTGALVGSSGAILSYIMCKGMNRSIFNVILGGFGGDSGAASAAA</sequence>
<keyword evidence="1" id="KW-0520">NAD</keyword>
<geneLocation type="plasmid" evidence="4">
    <name>p95unnamed</name>
</geneLocation>
<reference evidence="4 5" key="1">
    <citation type="submission" date="2018-01" db="EMBL/GenBank/DDBJ databases">
        <title>Whole genome sequence of Azospirillum brasilense REC3 isolated from strawberry roots.</title>
        <authorList>
            <person name="Fontana C.A."/>
            <person name="Salazar S.M."/>
            <person name="Bassi D."/>
            <person name="Puglisi E."/>
            <person name="Lovaisa N.C."/>
            <person name="Toffoli L.M."/>
            <person name="Pedraza R."/>
            <person name="Cocconcelli P.S."/>
        </authorList>
    </citation>
    <scope>NUCLEOTIDE SEQUENCE [LARGE SCALE GENOMIC DNA]</scope>
    <source>
        <strain evidence="4 5">REC3</strain>
        <plasmid evidence="4">p95unnamed</plasmid>
    </source>
</reference>